<dbReference type="AlphaFoldDB" id="A0A1F5EDC4"/>
<dbReference type="InterPro" id="IPR007813">
    <property type="entry name" value="PilN"/>
</dbReference>
<evidence type="ECO:0000313" key="3">
    <source>
        <dbReference type="Proteomes" id="UP000176451"/>
    </source>
</evidence>
<keyword evidence="1" id="KW-0812">Transmembrane</keyword>
<dbReference type="Pfam" id="PF05137">
    <property type="entry name" value="PilN"/>
    <property type="match status" value="1"/>
</dbReference>
<organism evidence="2 3">
    <name type="scientific">Candidatus Berkelbacteria bacterium RIFCSPHIGHO2_12_FULL_36_9</name>
    <dbReference type="NCBI Taxonomy" id="1797469"/>
    <lineage>
        <taxon>Bacteria</taxon>
        <taxon>Candidatus Berkelbacteria</taxon>
    </lineage>
</organism>
<keyword evidence="1" id="KW-0472">Membrane</keyword>
<gene>
    <name evidence="2" type="ORF">A3F08_02130</name>
</gene>
<dbReference type="Proteomes" id="UP000176451">
    <property type="component" value="Unassembled WGS sequence"/>
</dbReference>
<name>A0A1F5EDC4_9BACT</name>
<proteinExistence type="predicted"/>
<accession>A0A1F5EDC4</accession>
<keyword evidence="1" id="KW-1133">Transmembrane helix</keyword>
<dbReference type="InterPro" id="IPR052534">
    <property type="entry name" value="Extracell_DNA_Util/SecSys_Comp"/>
</dbReference>
<dbReference type="PANTHER" id="PTHR40278">
    <property type="entry name" value="DNA UTILIZATION PROTEIN HOFN"/>
    <property type="match status" value="1"/>
</dbReference>
<comment type="caution">
    <text evidence="2">The sequence shown here is derived from an EMBL/GenBank/DDBJ whole genome shotgun (WGS) entry which is preliminary data.</text>
</comment>
<feature type="transmembrane region" description="Helical" evidence="1">
    <location>
        <begin position="21"/>
        <end position="45"/>
    </location>
</feature>
<reference evidence="2 3" key="1">
    <citation type="journal article" date="2016" name="Nat. Commun.">
        <title>Thousands of microbial genomes shed light on interconnected biogeochemical processes in an aquifer system.</title>
        <authorList>
            <person name="Anantharaman K."/>
            <person name="Brown C.T."/>
            <person name="Hug L.A."/>
            <person name="Sharon I."/>
            <person name="Castelle C.J."/>
            <person name="Probst A.J."/>
            <person name="Thomas B.C."/>
            <person name="Singh A."/>
            <person name="Wilkins M.J."/>
            <person name="Karaoz U."/>
            <person name="Brodie E.L."/>
            <person name="Williams K.H."/>
            <person name="Hubbard S.S."/>
            <person name="Banfield J.F."/>
        </authorList>
    </citation>
    <scope>NUCLEOTIDE SEQUENCE [LARGE SCALE GENOMIC DNA]</scope>
</reference>
<dbReference type="PANTHER" id="PTHR40278:SF1">
    <property type="entry name" value="DNA UTILIZATION PROTEIN HOFN"/>
    <property type="match status" value="1"/>
</dbReference>
<protein>
    <recommendedName>
        <fullName evidence="4">PilN domain-containing protein</fullName>
    </recommendedName>
</protein>
<dbReference type="STRING" id="1797469.A3F08_02130"/>
<evidence type="ECO:0008006" key="4">
    <source>
        <dbReference type="Google" id="ProtNLM"/>
    </source>
</evidence>
<evidence type="ECO:0000256" key="1">
    <source>
        <dbReference type="SAM" id="Phobius"/>
    </source>
</evidence>
<sequence length="182" mass="20843">MIKINLLPMERKEKTKTAKQNLGFLIIVLSIFIILGIILVVLIAVNYTIKTSYEGTQNNIKSTKETLKTFSDIKDEILFIKDRLRETDNLKNKKTSWSNQLQDLAGSTPSTIRLTNFIINTSSKPEIKISGLTQTRSDIIKFKEQLETTNNFKDVLFESSKKITVEEKEYFDFTLLASIEGK</sequence>
<dbReference type="EMBL" id="MEZV01000060">
    <property type="protein sequence ID" value="OGD65351.1"/>
    <property type="molecule type" value="Genomic_DNA"/>
</dbReference>
<evidence type="ECO:0000313" key="2">
    <source>
        <dbReference type="EMBL" id="OGD65351.1"/>
    </source>
</evidence>